<accession>A0ABQ3E910</accession>
<keyword evidence="3" id="KW-1185">Reference proteome</keyword>
<dbReference type="EMBL" id="BMZI01000007">
    <property type="protein sequence ID" value="GHB30583.1"/>
    <property type="molecule type" value="Genomic_DNA"/>
</dbReference>
<sequence length="133" mass="14013">MLADSTTGSAGIGGTVHSGLIGVGAVVAHPGIAEQLRANTSAALGHLFTLDLPCLYLIRALAGVDSSFGRASLVNALRSRLGFVELVTRRVTLSAHDERQRGQQPNHHGHAGGDPPIQAAHWIRLRMYSSIAF</sequence>
<comment type="caution">
    <text evidence="2">The sequence shown here is derived from an EMBL/GenBank/DDBJ whole genome shotgun (WGS) entry which is preliminary data.</text>
</comment>
<organism evidence="2 3">
    <name type="scientific">Salinicola rhizosphaerae</name>
    <dbReference type="NCBI Taxonomy" id="1443141"/>
    <lineage>
        <taxon>Bacteria</taxon>
        <taxon>Pseudomonadati</taxon>
        <taxon>Pseudomonadota</taxon>
        <taxon>Gammaproteobacteria</taxon>
        <taxon>Oceanospirillales</taxon>
        <taxon>Halomonadaceae</taxon>
        <taxon>Salinicola</taxon>
    </lineage>
</organism>
<evidence type="ECO:0000313" key="3">
    <source>
        <dbReference type="Proteomes" id="UP000646745"/>
    </source>
</evidence>
<protein>
    <submittedName>
        <fullName evidence="2">Uncharacterized protein</fullName>
    </submittedName>
</protein>
<name>A0ABQ3E910_9GAMM</name>
<evidence type="ECO:0000256" key="1">
    <source>
        <dbReference type="SAM" id="MobiDB-lite"/>
    </source>
</evidence>
<evidence type="ECO:0000313" key="2">
    <source>
        <dbReference type="EMBL" id="GHB30583.1"/>
    </source>
</evidence>
<dbReference type="Proteomes" id="UP000646745">
    <property type="component" value="Unassembled WGS sequence"/>
</dbReference>
<feature type="region of interest" description="Disordered" evidence="1">
    <location>
        <begin position="95"/>
        <end position="114"/>
    </location>
</feature>
<gene>
    <name evidence="2" type="ORF">GCM10009038_31720</name>
</gene>
<reference evidence="3" key="1">
    <citation type="journal article" date="2019" name="Int. J. Syst. Evol. Microbiol.">
        <title>The Global Catalogue of Microorganisms (GCM) 10K type strain sequencing project: providing services to taxonomists for standard genome sequencing and annotation.</title>
        <authorList>
            <consortium name="The Broad Institute Genomics Platform"/>
            <consortium name="The Broad Institute Genome Sequencing Center for Infectious Disease"/>
            <person name="Wu L."/>
            <person name="Ma J."/>
        </authorList>
    </citation>
    <scope>NUCLEOTIDE SEQUENCE [LARGE SCALE GENOMIC DNA]</scope>
    <source>
        <strain evidence="3">KCTC 32998</strain>
    </source>
</reference>
<proteinExistence type="predicted"/>